<dbReference type="HAMAP" id="MF_02079">
    <property type="entry name" value="PGT_RodA"/>
    <property type="match status" value="1"/>
</dbReference>
<feature type="transmembrane region" description="Helical" evidence="6">
    <location>
        <begin position="140"/>
        <end position="157"/>
    </location>
</feature>
<evidence type="ECO:0000313" key="8">
    <source>
        <dbReference type="Proteomes" id="UP000603317"/>
    </source>
</evidence>
<feature type="transmembrane region" description="Helical" evidence="6">
    <location>
        <begin position="339"/>
        <end position="360"/>
    </location>
</feature>
<dbReference type="PANTHER" id="PTHR30474:SF1">
    <property type="entry name" value="PEPTIDOGLYCAN GLYCOSYLTRANSFERASE MRDB"/>
    <property type="match status" value="1"/>
</dbReference>
<protein>
    <recommendedName>
        <fullName evidence="6">Peptidoglycan glycosyltransferase MrdB</fullName>
        <shortName evidence="6">PGT</shortName>
        <ecNumber evidence="6">2.4.99.28</ecNumber>
    </recommendedName>
    <alternativeName>
        <fullName evidence="6">Cell elongation protein RodA</fullName>
    </alternativeName>
    <alternativeName>
        <fullName evidence="6">Cell wall polymerase</fullName>
    </alternativeName>
    <alternativeName>
        <fullName evidence="6">Peptidoglycan polymerase</fullName>
        <shortName evidence="6">PG polymerase</shortName>
    </alternativeName>
</protein>
<feature type="transmembrane region" description="Helical" evidence="6">
    <location>
        <begin position="49"/>
        <end position="66"/>
    </location>
</feature>
<keyword evidence="6" id="KW-0961">Cell wall biogenesis/degradation</keyword>
<name>A0ABQ1F8T5_9SPHN</name>
<evidence type="ECO:0000256" key="1">
    <source>
        <dbReference type="ARBA" id="ARBA00004141"/>
    </source>
</evidence>
<keyword evidence="6" id="KW-1003">Cell membrane</keyword>
<comment type="function">
    <text evidence="6">Peptidoglycan polymerase that is essential for cell wall elongation.</text>
</comment>
<keyword evidence="4 6" id="KW-1133">Transmembrane helix</keyword>
<dbReference type="PANTHER" id="PTHR30474">
    <property type="entry name" value="CELL CYCLE PROTEIN"/>
    <property type="match status" value="1"/>
</dbReference>
<evidence type="ECO:0000256" key="4">
    <source>
        <dbReference type="ARBA" id="ARBA00022989"/>
    </source>
</evidence>
<reference evidence="8" key="1">
    <citation type="journal article" date="2019" name="Int. J. Syst. Evol. Microbiol.">
        <title>The Global Catalogue of Microorganisms (GCM) 10K type strain sequencing project: providing services to taxonomists for standard genome sequencing and annotation.</title>
        <authorList>
            <consortium name="The Broad Institute Genomics Platform"/>
            <consortium name="The Broad Institute Genome Sequencing Center for Infectious Disease"/>
            <person name="Wu L."/>
            <person name="Ma J."/>
        </authorList>
    </citation>
    <scope>NUCLEOTIDE SEQUENCE [LARGE SCALE GENOMIC DNA]</scope>
    <source>
        <strain evidence="8">CGMCC 1.15297</strain>
    </source>
</reference>
<keyword evidence="8" id="KW-1185">Reference proteome</keyword>
<gene>
    <name evidence="6 7" type="primary">rodA</name>
    <name evidence="6" type="synonym">mrdB</name>
    <name evidence="7" type="ORF">GCM10010923_10150</name>
</gene>
<evidence type="ECO:0000313" key="7">
    <source>
        <dbReference type="EMBL" id="GGA03272.1"/>
    </source>
</evidence>
<accession>A0ABQ1F8T5</accession>
<comment type="pathway">
    <text evidence="6">Cell wall biogenesis; peptidoglycan biosynthesis.</text>
</comment>
<keyword evidence="2 6" id="KW-0812">Transmembrane</keyword>
<keyword evidence="6" id="KW-0573">Peptidoglycan synthesis</keyword>
<sequence length="372" mass="40034">MAATAIVPEGLLRWPWKVSLVLLALTGFGAAVLHSAAGGSWEPYAAKHLMRFGVFLVMALVMSRFNDTVYRFMAYPAYVVLVFLLVVVEAIGFTGGGSQRWIDLGFMQLQPSELMKPAIVIVLARFFATLPPGMVGTLRGIAPVAILLGVPCSLVLMQPDLGTTLAIVASGAVIVFMAGAPLKWFLVTGGVALAALPFAYQFALSPYQQRRVTTFLDPASDPLGKGYQITQSKIAIGSGGLTGKGFGEGSQSHLAYLPEAHTDFIFATMAEEWGVMGGVFVLMCYALILRWALRVAGRAPHRFGRLMAVGMGFTIFFYAAVNMLMVMGFAPVVGIPLPFMSHGGSSMMTVMICIGSLMAVDHWGKTQSRRRY</sequence>
<dbReference type="NCBIfam" id="TIGR02210">
    <property type="entry name" value="rodA_shape"/>
    <property type="match status" value="1"/>
</dbReference>
<dbReference type="InterPro" id="IPR001182">
    <property type="entry name" value="FtsW/RodA"/>
</dbReference>
<keyword evidence="3 6" id="KW-0133">Cell shape</keyword>
<dbReference type="InterPro" id="IPR011923">
    <property type="entry name" value="RodA/MrdB"/>
</dbReference>
<dbReference type="Pfam" id="PF01098">
    <property type="entry name" value="FTSW_RODA_SPOVE"/>
    <property type="match status" value="1"/>
</dbReference>
<proteinExistence type="inferred from homology"/>
<feature type="transmembrane region" description="Helical" evidence="6">
    <location>
        <begin position="72"/>
        <end position="93"/>
    </location>
</feature>
<keyword evidence="6" id="KW-0997">Cell inner membrane</keyword>
<feature type="transmembrane region" description="Helical" evidence="6">
    <location>
        <begin position="164"/>
        <end position="186"/>
    </location>
</feature>
<feature type="transmembrane region" description="Helical" evidence="6">
    <location>
        <begin position="18"/>
        <end position="37"/>
    </location>
</feature>
<dbReference type="RefSeq" id="WP_188641669.1">
    <property type="nucleotide sequence ID" value="NZ_BMID01000001.1"/>
</dbReference>
<comment type="subcellular location">
    <subcellularLocation>
        <location evidence="6">Cell inner membrane</location>
        <topology evidence="6">Multi-pass membrane protein</topology>
    </subcellularLocation>
    <subcellularLocation>
        <location evidence="1">Membrane</location>
        <topology evidence="1">Multi-pass membrane protein</topology>
    </subcellularLocation>
</comment>
<feature type="transmembrane region" description="Helical" evidence="6">
    <location>
        <begin position="273"/>
        <end position="293"/>
    </location>
</feature>
<dbReference type="EC" id="2.4.99.28" evidence="6"/>
<comment type="catalytic activity">
    <reaction evidence="6">
        <text>[GlcNAc-(1-&gt;4)-Mur2Ac(oyl-L-Ala-gamma-D-Glu-L-Lys-D-Ala-D-Ala)](n)-di-trans,octa-cis-undecaprenyl diphosphate + beta-D-GlcNAc-(1-&gt;4)-Mur2Ac(oyl-L-Ala-gamma-D-Glu-L-Lys-D-Ala-D-Ala)-di-trans,octa-cis-undecaprenyl diphosphate = [GlcNAc-(1-&gt;4)-Mur2Ac(oyl-L-Ala-gamma-D-Glu-L-Lys-D-Ala-D-Ala)](n+1)-di-trans,octa-cis-undecaprenyl diphosphate + di-trans,octa-cis-undecaprenyl diphosphate + H(+)</text>
        <dbReference type="Rhea" id="RHEA:23708"/>
        <dbReference type="Rhea" id="RHEA-COMP:9602"/>
        <dbReference type="Rhea" id="RHEA-COMP:9603"/>
        <dbReference type="ChEBI" id="CHEBI:15378"/>
        <dbReference type="ChEBI" id="CHEBI:58405"/>
        <dbReference type="ChEBI" id="CHEBI:60033"/>
        <dbReference type="ChEBI" id="CHEBI:78435"/>
        <dbReference type="EC" id="2.4.99.28"/>
    </reaction>
</comment>
<comment type="similarity">
    <text evidence="6">Belongs to the SEDS family. MrdB/RodA subfamily.</text>
</comment>
<dbReference type="EMBL" id="BMID01000001">
    <property type="protein sequence ID" value="GGA03272.1"/>
    <property type="molecule type" value="Genomic_DNA"/>
</dbReference>
<keyword evidence="6" id="KW-0328">Glycosyltransferase</keyword>
<evidence type="ECO:0000256" key="2">
    <source>
        <dbReference type="ARBA" id="ARBA00022692"/>
    </source>
</evidence>
<feature type="transmembrane region" description="Helical" evidence="6">
    <location>
        <begin position="114"/>
        <end position="134"/>
    </location>
</feature>
<keyword evidence="6" id="KW-0808">Transferase</keyword>
<organism evidence="7 8">
    <name type="scientific">Blastomonas marina</name>
    <dbReference type="NCBI Taxonomy" id="1867408"/>
    <lineage>
        <taxon>Bacteria</taxon>
        <taxon>Pseudomonadati</taxon>
        <taxon>Pseudomonadota</taxon>
        <taxon>Alphaproteobacteria</taxon>
        <taxon>Sphingomonadales</taxon>
        <taxon>Sphingomonadaceae</taxon>
        <taxon>Blastomonas</taxon>
    </lineage>
</organism>
<dbReference type="Proteomes" id="UP000603317">
    <property type="component" value="Unassembled WGS sequence"/>
</dbReference>
<evidence type="ECO:0000256" key="6">
    <source>
        <dbReference type="HAMAP-Rule" id="MF_02079"/>
    </source>
</evidence>
<evidence type="ECO:0000256" key="3">
    <source>
        <dbReference type="ARBA" id="ARBA00022960"/>
    </source>
</evidence>
<keyword evidence="5 6" id="KW-0472">Membrane</keyword>
<comment type="caution">
    <text evidence="7">The sequence shown here is derived from an EMBL/GenBank/DDBJ whole genome shotgun (WGS) entry which is preliminary data.</text>
</comment>
<feature type="transmembrane region" description="Helical" evidence="6">
    <location>
        <begin position="305"/>
        <end position="333"/>
    </location>
</feature>
<evidence type="ECO:0000256" key="5">
    <source>
        <dbReference type="ARBA" id="ARBA00023136"/>
    </source>
</evidence>